<dbReference type="InterPro" id="IPR036388">
    <property type="entry name" value="WH-like_DNA-bd_sf"/>
</dbReference>
<accession>A0A0E3LEL2</accession>
<proteinExistence type="predicted"/>
<dbReference type="Pfam" id="PF19134">
    <property type="entry name" value="DUF5817"/>
    <property type="match status" value="1"/>
</dbReference>
<dbReference type="InterPro" id="IPR043855">
    <property type="entry name" value="DUF5817"/>
</dbReference>
<reference evidence="2 3" key="1">
    <citation type="submission" date="2014-07" db="EMBL/GenBank/DDBJ databases">
        <title>Methanogenic archaea and the global carbon cycle.</title>
        <authorList>
            <person name="Henriksen J.R."/>
            <person name="Luke J."/>
            <person name="Reinhart S."/>
            <person name="Benedict M.N."/>
            <person name="Youngblut N.D."/>
            <person name="Metcalf M.E."/>
            <person name="Whitaker R.J."/>
            <person name="Metcalf W.W."/>
        </authorList>
    </citation>
    <scope>NUCLEOTIDE SEQUENCE [LARGE SCALE GENOMIC DNA]</scope>
    <source>
        <strain evidence="2 3">WWM610</strain>
    </source>
</reference>
<dbReference type="GeneID" id="24849821"/>
<dbReference type="Proteomes" id="UP000033058">
    <property type="component" value="Chromosome"/>
</dbReference>
<sequence>MEFGERTGSHYVVVVCPKCRQHAQISETGKKTLRCQKCGALLHARKLRVFGSFEELPEAVDFRTRLQAEISGKGKETFSLKTFSEDSGSSGFENEAVQKKAQPLASGAAPGNISVKRDQKSIMSEILKSSCGKMKIEEFREEALEKGISKERFEIILKKLLETGELYSPEPGVVKLI</sequence>
<evidence type="ECO:0000313" key="2">
    <source>
        <dbReference type="EMBL" id="AKB39216.1"/>
    </source>
</evidence>
<evidence type="ECO:0000313" key="3">
    <source>
        <dbReference type="Proteomes" id="UP000033058"/>
    </source>
</evidence>
<feature type="domain" description="DUF5817" evidence="1">
    <location>
        <begin position="11"/>
        <end position="68"/>
    </location>
</feature>
<dbReference type="RefSeq" id="WP_048039307.1">
    <property type="nucleotide sequence ID" value="NZ_CP009509.1"/>
</dbReference>
<dbReference type="Gene3D" id="1.10.10.10">
    <property type="entry name" value="Winged helix-like DNA-binding domain superfamily/Winged helix DNA-binding domain"/>
    <property type="match status" value="1"/>
</dbReference>
<organism evidence="2 3">
    <name type="scientific">Methanosarcina mazei WWM610</name>
    <dbReference type="NCBI Taxonomy" id="1434117"/>
    <lineage>
        <taxon>Archaea</taxon>
        <taxon>Methanobacteriati</taxon>
        <taxon>Methanobacteriota</taxon>
        <taxon>Stenosarchaea group</taxon>
        <taxon>Methanomicrobia</taxon>
        <taxon>Methanosarcinales</taxon>
        <taxon>Methanosarcinaceae</taxon>
        <taxon>Methanosarcina</taxon>
    </lineage>
</organism>
<protein>
    <recommendedName>
        <fullName evidence="1">DUF5817 domain-containing protein</fullName>
    </recommendedName>
</protein>
<dbReference type="PATRIC" id="fig|1434117.4.peg.269"/>
<dbReference type="AlphaFoldDB" id="A0A0E3LEL2"/>
<dbReference type="Gene3D" id="3.90.820.10">
    <property type="entry name" value="Structural Genomics, Unknown Function 30-nov-00 1gh9 Mol_id"/>
    <property type="match status" value="1"/>
</dbReference>
<name>A0A0E3LEL2_METMZ</name>
<dbReference type="HOGENOM" id="CLU_1582891_0_0_2"/>
<evidence type="ECO:0000259" key="1">
    <source>
        <dbReference type="Pfam" id="PF19134"/>
    </source>
</evidence>
<dbReference type="EMBL" id="CP009509">
    <property type="protein sequence ID" value="AKB39216.1"/>
    <property type="molecule type" value="Genomic_DNA"/>
</dbReference>
<gene>
    <name evidence="2" type="ORF">MSMAW_0225</name>
</gene>